<dbReference type="PANTHER" id="PTHR24096">
    <property type="entry name" value="LONG-CHAIN-FATTY-ACID--COA LIGASE"/>
    <property type="match status" value="1"/>
</dbReference>
<accession>A0ABM1XRY3</accession>
<dbReference type="InterPro" id="IPR042099">
    <property type="entry name" value="ANL_N_sf"/>
</dbReference>
<proteinExistence type="predicted"/>
<keyword evidence="6" id="KW-1185">Reference proteome</keyword>
<dbReference type="Gene3D" id="3.30.300.30">
    <property type="match status" value="1"/>
</dbReference>
<keyword evidence="2" id="KW-0576">Peroxisome</keyword>
<dbReference type="Pfam" id="PF00501">
    <property type="entry name" value="AMP-binding"/>
    <property type="match status" value="1"/>
</dbReference>
<reference evidence="5" key="2">
    <citation type="submission" date="2025-05" db="UniProtKB">
        <authorList>
            <consortium name="EnsemblMetazoa"/>
        </authorList>
    </citation>
    <scope>IDENTIFICATION</scope>
    <source>
        <strain evidence="5">Foshan</strain>
    </source>
</reference>
<reference evidence="6" key="1">
    <citation type="journal article" date="2015" name="Proc. Natl. Acad. Sci. U.S.A.">
        <title>Genome sequence of the Asian Tiger mosquito, Aedes albopictus, reveals insights into its biology, genetics, and evolution.</title>
        <authorList>
            <person name="Chen X.G."/>
            <person name="Jiang X."/>
            <person name="Gu J."/>
            <person name="Xu M."/>
            <person name="Wu Y."/>
            <person name="Deng Y."/>
            <person name="Zhang C."/>
            <person name="Bonizzoni M."/>
            <person name="Dermauw W."/>
            <person name="Vontas J."/>
            <person name="Armbruster P."/>
            <person name="Huang X."/>
            <person name="Yang Y."/>
            <person name="Zhang H."/>
            <person name="He W."/>
            <person name="Peng H."/>
            <person name="Liu Y."/>
            <person name="Wu K."/>
            <person name="Chen J."/>
            <person name="Lirakis M."/>
            <person name="Topalis P."/>
            <person name="Van Leeuwen T."/>
            <person name="Hall A.B."/>
            <person name="Jiang X."/>
            <person name="Thorpe C."/>
            <person name="Mueller R.L."/>
            <person name="Sun C."/>
            <person name="Waterhouse R.M."/>
            <person name="Yan G."/>
            <person name="Tu Z.J."/>
            <person name="Fang X."/>
            <person name="James A.A."/>
        </authorList>
    </citation>
    <scope>NUCLEOTIDE SEQUENCE [LARGE SCALE GENOMIC DNA]</scope>
    <source>
        <strain evidence="6">Foshan</strain>
    </source>
</reference>
<dbReference type="InterPro" id="IPR000873">
    <property type="entry name" value="AMP-dep_synth/lig_dom"/>
</dbReference>
<protein>
    <recommendedName>
        <fullName evidence="7">Acyl-coa synthetase</fullName>
    </recommendedName>
</protein>
<dbReference type="InterPro" id="IPR025110">
    <property type="entry name" value="AMP-bd_C"/>
</dbReference>
<dbReference type="RefSeq" id="XP_019539911.3">
    <property type="nucleotide sequence ID" value="XM_019684366.3"/>
</dbReference>
<sequence length="538" mass="59682">MASYDSVRRIWSGPRQPCIFNPECNFGQIVLNLLDRSPEKVIQIDADTGREMTRAEMRLRVVRAAQHLQKLGYGVGDIATVAAVNSENLAPLVLALQVIGAGFNALAPTFDAEEMAHMMRQTQSKLVFCDADNYDTVKVAADKALEGDYRIYVMEDAREAALAVDQLFQPTGTEHMFYPRYLGDSYKLIANITCSSGTTGLPKGVCNSHAQTISCFCRVVNLSTEICLNFSTLYWGTGVYVLNMSVMNDGTRLITRRPFSVDLFYELIAKYRIRFLYTPASYALGITSDARAGEMDFSSIKFWALGASSVSEAIRDAVDGLLKPSGGRSYNFYGTSESGFLAADFMRRKANAVGQVGTNMQVRIVDEDGEPLQVGETGELVVKSIGIPFLGYYKNEEATREALDKEGWFRTGDIGYFDEEKYLYLVDRKKDILKYMGNQVSPSEVEAVIEQMAGVKLVCVTGVPNKTGTSDLVTAVIVKDPSSQLTAEEVEQHVARNLSDPKHLRGGVFFVEQLPMTSNGKVVRRKVRDIILQEHFKK</sequence>
<dbReference type="InterPro" id="IPR045851">
    <property type="entry name" value="AMP-bd_C_sf"/>
</dbReference>
<dbReference type="GeneID" id="109410832"/>
<feature type="domain" description="AMP-dependent synthetase/ligase" evidence="3">
    <location>
        <begin position="36"/>
        <end position="393"/>
    </location>
</feature>
<comment type="subcellular location">
    <subcellularLocation>
        <location evidence="1">Peroxisome</location>
    </subcellularLocation>
</comment>
<dbReference type="SUPFAM" id="SSF56801">
    <property type="entry name" value="Acetyl-CoA synthetase-like"/>
    <property type="match status" value="1"/>
</dbReference>
<dbReference type="EnsemblMetazoa" id="AALFPA23_002272.R2020">
    <property type="protein sequence ID" value="AALFPA23_002272.P2020"/>
    <property type="gene ID" value="AALFPA23_002272"/>
</dbReference>
<dbReference type="PANTHER" id="PTHR24096:SF353">
    <property type="entry name" value="GH16244P-RELATED"/>
    <property type="match status" value="1"/>
</dbReference>
<evidence type="ECO:0000256" key="1">
    <source>
        <dbReference type="ARBA" id="ARBA00004275"/>
    </source>
</evidence>
<evidence type="ECO:0000256" key="2">
    <source>
        <dbReference type="ARBA" id="ARBA00023140"/>
    </source>
</evidence>
<evidence type="ECO:0008006" key="7">
    <source>
        <dbReference type="Google" id="ProtNLM"/>
    </source>
</evidence>
<evidence type="ECO:0000259" key="3">
    <source>
        <dbReference type="Pfam" id="PF00501"/>
    </source>
</evidence>
<dbReference type="Gene3D" id="3.40.50.12780">
    <property type="entry name" value="N-terminal domain of ligase-like"/>
    <property type="match status" value="1"/>
</dbReference>
<evidence type="ECO:0000313" key="5">
    <source>
        <dbReference type="EnsemblMetazoa" id="AALFPA23_002272.P2020"/>
    </source>
</evidence>
<name>A0ABM1XRY3_AEDAL</name>
<organism evidence="5 6">
    <name type="scientific">Aedes albopictus</name>
    <name type="common">Asian tiger mosquito</name>
    <name type="synonym">Stegomyia albopicta</name>
    <dbReference type="NCBI Taxonomy" id="7160"/>
    <lineage>
        <taxon>Eukaryota</taxon>
        <taxon>Metazoa</taxon>
        <taxon>Ecdysozoa</taxon>
        <taxon>Arthropoda</taxon>
        <taxon>Hexapoda</taxon>
        <taxon>Insecta</taxon>
        <taxon>Pterygota</taxon>
        <taxon>Neoptera</taxon>
        <taxon>Endopterygota</taxon>
        <taxon>Diptera</taxon>
        <taxon>Nematocera</taxon>
        <taxon>Culicoidea</taxon>
        <taxon>Culicidae</taxon>
        <taxon>Culicinae</taxon>
        <taxon>Aedini</taxon>
        <taxon>Aedes</taxon>
        <taxon>Stegomyia</taxon>
    </lineage>
</organism>
<evidence type="ECO:0000259" key="4">
    <source>
        <dbReference type="Pfam" id="PF13193"/>
    </source>
</evidence>
<evidence type="ECO:0000313" key="6">
    <source>
        <dbReference type="Proteomes" id="UP000069940"/>
    </source>
</evidence>
<dbReference type="Pfam" id="PF13193">
    <property type="entry name" value="AMP-binding_C"/>
    <property type="match status" value="1"/>
</dbReference>
<feature type="domain" description="AMP-binding enzyme C-terminal" evidence="4">
    <location>
        <begin position="444"/>
        <end position="521"/>
    </location>
</feature>
<dbReference type="Proteomes" id="UP000069940">
    <property type="component" value="Unassembled WGS sequence"/>
</dbReference>